<reference evidence="8" key="1">
    <citation type="journal article" date="2014" name="Proc. Natl. Acad. Sci. U.S.A.">
        <title>Extensive sampling of basidiomycete genomes demonstrates inadequacy of the white-rot/brown-rot paradigm for wood decay fungi.</title>
        <authorList>
            <person name="Riley R."/>
            <person name="Salamov A.A."/>
            <person name="Brown D.W."/>
            <person name="Nagy L.G."/>
            <person name="Floudas D."/>
            <person name="Held B.W."/>
            <person name="Levasseur A."/>
            <person name="Lombard V."/>
            <person name="Morin E."/>
            <person name="Otillar R."/>
            <person name="Lindquist E.A."/>
            <person name="Sun H."/>
            <person name="LaButti K.M."/>
            <person name="Schmutz J."/>
            <person name="Jabbour D."/>
            <person name="Luo H."/>
            <person name="Baker S.E."/>
            <person name="Pisabarro A.G."/>
            <person name="Walton J.D."/>
            <person name="Blanchette R.A."/>
            <person name="Henrissat B."/>
            <person name="Martin F."/>
            <person name="Cullen D."/>
            <person name="Hibbett D.S."/>
            <person name="Grigoriev I.V."/>
        </authorList>
    </citation>
    <scope>NUCLEOTIDE SEQUENCE [LARGE SCALE GENOMIC DNA]</scope>
    <source>
        <strain evidence="8">MUCL 33604</strain>
    </source>
</reference>
<feature type="region of interest" description="Disordered" evidence="6">
    <location>
        <begin position="646"/>
        <end position="667"/>
    </location>
</feature>
<dbReference type="AlphaFoldDB" id="A0A067PZA9"/>
<dbReference type="InterPro" id="IPR039776">
    <property type="entry name" value="Pds5"/>
</dbReference>
<dbReference type="HOGENOM" id="CLU_002562_1_0_1"/>
<organism evidence="7 8">
    <name type="scientific">Jaapia argillacea MUCL 33604</name>
    <dbReference type="NCBI Taxonomy" id="933084"/>
    <lineage>
        <taxon>Eukaryota</taxon>
        <taxon>Fungi</taxon>
        <taxon>Dikarya</taxon>
        <taxon>Basidiomycota</taxon>
        <taxon>Agaricomycotina</taxon>
        <taxon>Agaricomycetes</taxon>
        <taxon>Agaricomycetidae</taxon>
        <taxon>Jaapiales</taxon>
        <taxon>Jaapiaceae</taxon>
        <taxon>Jaapia</taxon>
    </lineage>
</organism>
<dbReference type="GO" id="GO:0007064">
    <property type="term" value="P:mitotic sister chromatid cohesion"/>
    <property type="evidence" value="ECO:0007669"/>
    <property type="project" value="InterPro"/>
</dbReference>
<keyword evidence="2" id="KW-0132">Cell division</keyword>
<evidence type="ECO:0000256" key="2">
    <source>
        <dbReference type="ARBA" id="ARBA00022618"/>
    </source>
</evidence>
<evidence type="ECO:0000256" key="1">
    <source>
        <dbReference type="ARBA" id="ARBA00004123"/>
    </source>
</evidence>
<keyword evidence="8" id="KW-1185">Reference proteome</keyword>
<keyword evidence="5" id="KW-0131">Cell cycle</keyword>
<dbReference type="GO" id="GO:0005634">
    <property type="term" value="C:nucleus"/>
    <property type="evidence" value="ECO:0007669"/>
    <property type="project" value="UniProtKB-SubCell"/>
</dbReference>
<dbReference type="EMBL" id="KL197714">
    <property type="protein sequence ID" value="KDQ60158.1"/>
    <property type="molecule type" value="Genomic_DNA"/>
</dbReference>
<feature type="compositionally biased region" description="Polar residues" evidence="6">
    <location>
        <begin position="1173"/>
        <end position="1193"/>
    </location>
</feature>
<dbReference type="Pfam" id="PF20168">
    <property type="entry name" value="PDS5"/>
    <property type="match status" value="1"/>
</dbReference>
<proteinExistence type="predicted"/>
<dbReference type="PANTHER" id="PTHR12663">
    <property type="entry name" value="ANDROGEN INDUCED INHIBITOR OF PROLIFERATION AS3 / PDS5-RELATED"/>
    <property type="match status" value="1"/>
</dbReference>
<sequence>MVAQTRGGGGGGQPSPKKLKFNEKLVGKGLSTDVLLKKLKTLHVELAQLDQELVDVQSLAGARKELVSTSILLHKDRGVKAYAACCLADILRLYAPDAPYTQAELRDIFQFFFRQLTTGLQGADCSYYSEYFHLLESLSTVKSVVLVCDLPEAEDLMSDVFRDFFGIVRRDLPKKIEMFMGDILVALIDECQNLPSEVLEAIMAQFMDKNTIMEQPAYRLAVQICNATADKLQRHVCQYFSDIIISHSQDEEYDEIRTAHDLIKKLNRSCPSLLHNVVPQLEEELRIEDVQIRVMATQVLGEMFADKGGGVLMKKYPSTWATWLGRKNDRVSAVRLAFVESTRGLLAKPEEIRKEIEAALEAKVMDPDEKIRAAVSKVYSQIDYETALHHVSERQLRLLAARGADKRQSVRVEALNAVGRLYSLAYMEIENNDPDAIRHFSWIPLVIIPLAKVNWEVRNVIEQVITDHILPLPSPPSTSASSKALDIDESAWVDRLLTTMKLLDEKAIELLLSMSGLKQVRPTIYEKFLQSCIDNNGGVIDENEEVITKTLGATIQRIATQFPDSQKAAEDLHAFAKLNEGRLYKLLKTCLDTQTDLKNLVKATNDFLRRAEQSSSAIVPTLSILIRRASLRIVNHSSIPTLVRRIQKGHRPTNDNEPSDEPPSRGEVTANNAFLLLTFISKHCPQLYKPHIGELTKAIADEKNGMLVEATLQALAAVVKWDEKLCPNDKRTPERLMRFVLQSNRRHAKFAARLLTFCKDHDQLCEDVINNIADNLAEADEETLVAHVTVLAELARFAPDAFEQRSDVVMAFVLKQVIMVPIPPEHQQDITSEGEWYPDSQVPALLKAKIICLKICRNRCLAHSSSESAVDISAPVIKMLTTLLRNEGSVQADHHGEEKKVRSRMRLYAANSLLHLSSVTVYQPAILPDFVTLVLTIQDPCFDVRFNFLKKLSSLLMARKLPPRFNVTPFLTVFDPDVAVISLAKSYVSWATRSLPPAARLEHIELIFIRFLHTLAHHPDFSPDIVMDVEHCQELSRYVEFYLDCVASSENISLLYHLAMKLKTVRDAESSAISERLYIVSEVAQEVIKLRASSRSWNLQSYPGKIKLPSDILRPLPSAETTNKILKTVYLPENAVAHFADLSSKSAPQPKVWMNACQTILSIHHPYIRSEKLTPNPTGSQSTPPSTLTHLLS</sequence>
<keyword evidence="3" id="KW-0498">Mitosis</keyword>
<dbReference type="CDD" id="cd19953">
    <property type="entry name" value="PDS5"/>
    <property type="match status" value="1"/>
</dbReference>
<dbReference type="GO" id="GO:0006281">
    <property type="term" value="P:DNA repair"/>
    <property type="evidence" value="ECO:0007669"/>
    <property type="project" value="TreeGrafter"/>
</dbReference>
<dbReference type="InterPro" id="IPR011989">
    <property type="entry name" value="ARM-like"/>
</dbReference>
<dbReference type="Gene3D" id="1.25.10.10">
    <property type="entry name" value="Leucine-rich Repeat Variant"/>
    <property type="match status" value="1"/>
</dbReference>
<name>A0A067PZA9_9AGAM</name>
<dbReference type="GO" id="GO:0051301">
    <property type="term" value="P:cell division"/>
    <property type="evidence" value="ECO:0007669"/>
    <property type="project" value="UniProtKB-KW"/>
</dbReference>
<evidence type="ECO:0000256" key="3">
    <source>
        <dbReference type="ARBA" id="ARBA00022776"/>
    </source>
</evidence>
<dbReference type="SUPFAM" id="SSF48371">
    <property type="entry name" value="ARM repeat"/>
    <property type="match status" value="1"/>
</dbReference>
<dbReference type="PANTHER" id="PTHR12663:SF0">
    <property type="entry name" value="PRECOCIOUS DISSOCIATION OF SISTERS 5, ISOFORM A"/>
    <property type="match status" value="1"/>
</dbReference>
<dbReference type="STRING" id="933084.A0A067PZA9"/>
<evidence type="ECO:0000256" key="4">
    <source>
        <dbReference type="ARBA" id="ARBA00023242"/>
    </source>
</evidence>
<gene>
    <name evidence="7" type="ORF">JAAARDRAFT_711869</name>
</gene>
<evidence type="ECO:0000256" key="6">
    <source>
        <dbReference type="SAM" id="MobiDB-lite"/>
    </source>
</evidence>
<feature type="region of interest" description="Disordered" evidence="6">
    <location>
        <begin position="1171"/>
        <end position="1193"/>
    </location>
</feature>
<evidence type="ECO:0000313" key="7">
    <source>
        <dbReference type="EMBL" id="KDQ60158.1"/>
    </source>
</evidence>
<dbReference type="FunCoup" id="A0A067PZA9">
    <property type="interactions" value="540"/>
</dbReference>
<dbReference type="Proteomes" id="UP000027265">
    <property type="component" value="Unassembled WGS sequence"/>
</dbReference>
<dbReference type="GO" id="GO:0000785">
    <property type="term" value="C:chromatin"/>
    <property type="evidence" value="ECO:0007669"/>
    <property type="project" value="TreeGrafter"/>
</dbReference>
<comment type="subcellular location">
    <subcellularLocation>
        <location evidence="1">Nucleus</location>
    </subcellularLocation>
</comment>
<evidence type="ECO:0000256" key="5">
    <source>
        <dbReference type="ARBA" id="ARBA00023306"/>
    </source>
</evidence>
<dbReference type="InParanoid" id="A0A067PZA9"/>
<evidence type="ECO:0000313" key="8">
    <source>
        <dbReference type="Proteomes" id="UP000027265"/>
    </source>
</evidence>
<protein>
    <submittedName>
        <fullName evidence="7">Uncharacterized protein</fullName>
    </submittedName>
</protein>
<accession>A0A067PZA9</accession>
<dbReference type="OrthoDB" id="200660at2759"/>
<dbReference type="InterPro" id="IPR016024">
    <property type="entry name" value="ARM-type_fold"/>
</dbReference>
<keyword evidence="4" id="KW-0539">Nucleus</keyword>